<dbReference type="Gene3D" id="1.20.144.10">
    <property type="entry name" value="Phosphatidic acid phosphatase type 2/haloperoxidase"/>
    <property type="match status" value="1"/>
</dbReference>
<dbReference type="InterPro" id="IPR000326">
    <property type="entry name" value="PAP2/HPO"/>
</dbReference>
<accession>A0A9E2KE49</accession>
<dbReference type="SUPFAM" id="SSF48317">
    <property type="entry name" value="Acid phosphatase/Vanadium-dependent haloperoxidase"/>
    <property type="match status" value="1"/>
</dbReference>
<evidence type="ECO:0000259" key="2">
    <source>
        <dbReference type="SMART" id="SM00014"/>
    </source>
</evidence>
<dbReference type="Pfam" id="PF01569">
    <property type="entry name" value="PAP2"/>
    <property type="match status" value="1"/>
</dbReference>
<feature type="transmembrane region" description="Helical" evidence="1">
    <location>
        <begin position="146"/>
        <end position="164"/>
    </location>
</feature>
<feature type="non-terminal residue" evidence="3">
    <location>
        <position position="208"/>
    </location>
</feature>
<dbReference type="SMART" id="SM00014">
    <property type="entry name" value="acidPPc"/>
    <property type="match status" value="1"/>
</dbReference>
<evidence type="ECO:0000256" key="1">
    <source>
        <dbReference type="SAM" id="Phobius"/>
    </source>
</evidence>
<keyword evidence="1" id="KW-0812">Transmembrane</keyword>
<protein>
    <submittedName>
        <fullName evidence="3">Phosphatase PAP2 family protein</fullName>
    </submittedName>
</protein>
<dbReference type="InterPro" id="IPR036938">
    <property type="entry name" value="PAP2/HPO_sf"/>
</dbReference>
<proteinExistence type="predicted"/>
<gene>
    <name evidence="3" type="ORF">H9872_09845</name>
</gene>
<dbReference type="PANTHER" id="PTHR14969">
    <property type="entry name" value="SPHINGOSINE-1-PHOSPHATE PHOSPHOHYDROLASE"/>
    <property type="match status" value="1"/>
</dbReference>
<dbReference type="PANTHER" id="PTHR14969:SF13">
    <property type="entry name" value="AT30094P"/>
    <property type="match status" value="1"/>
</dbReference>
<evidence type="ECO:0000313" key="3">
    <source>
        <dbReference type="EMBL" id="MBU3805042.1"/>
    </source>
</evidence>
<dbReference type="EMBL" id="JAHLFQ010000231">
    <property type="protein sequence ID" value="MBU3805042.1"/>
    <property type="molecule type" value="Genomic_DNA"/>
</dbReference>
<reference evidence="3" key="2">
    <citation type="submission" date="2021-04" db="EMBL/GenBank/DDBJ databases">
        <authorList>
            <person name="Gilroy R."/>
        </authorList>
    </citation>
    <scope>NUCLEOTIDE SEQUENCE</scope>
    <source>
        <strain evidence="3">B5-657</strain>
    </source>
</reference>
<dbReference type="AlphaFoldDB" id="A0A9E2KE49"/>
<evidence type="ECO:0000313" key="4">
    <source>
        <dbReference type="Proteomes" id="UP000824229"/>
    </source>
</evidence>
<feature type="transmembrane region" description="Helical" evidence="1">
    <location>
        <begin position="121"/>
        <end position="140"/>
    </location>
</feature>
<name>A0A9E2KE49_9FIRM</name>
<keyword evidence="1" id="KW-0472">Membrane</keyword>
<sequence>MELQEQILVFFENIRTDFLTVFFTTITMMAEHLFLVLLLAILYWIVDKRKSRRLAWFMLFNGVFNGVMKSIVNMPRPFDKGVVKPIRMETATGSSFPSGHTQTATSFWMGSMFILKTKSTIVLGSIMIILTALSRLYLGVHWPMDVVAAIVFGVIFTYFAHLLIDEEGKFTEFHVIVSSMLCLAVLIFNVEIDLSKAVAALWGLCLGS</sequence>
<reference evidence="3" key="1">
    <citation type="journal article" date="2021" name="PeerJ">
        <title>Extensive microbial diversity within the chicken gut microbiome revealed by metagenomics and culture.</title>
        <authorList>
            <person name="Gilroy R."/>
            <person name="Ravi A."/>
            <person name="Getino M."/>
            <person name="Pursley I."/>
            <person name="Horton D.L."/>
            <person name="Alikhan N.F."/>
            <person name="Baker D."/>
            <person name="Gharbi K."/>
            <person name="Hall N."/>
            <person name="Watson M."/>
            <person name="Adriaenssens E.M."/>
            <person name="Foster-Nyarko E."/>
            <person name="Jarju S."/>
            <person name="Secka A."/>
            <person name="Antonio M."/>
            <person name="Oren A."/>
            <person name="Chaudhuri R.R."/>
            <person name="La Ragione R."/>
            <person name="Hildebrand F."/>
            <person name="Pallen M.J."/>
        </authorList>
    </citation>
    <scope>NUCLEOTIDE SEQUENCE</scope>
    <source>
        <strain evidence="3">B5-657</strain>
    </source>
</reference>
<organism evidence="3 4">
    <name type="scientific">Candidatus Cellulosilyticum pullistercoris</name>
    <dbReference type="NCBI Taxonomy" id="2838521"/>
    <lineage>
        <taxon>Bacteria</taxon>
        <taxon>Bacillati</taxon>
        <taxon>Bacillota</taxon>
        <taxon>Clostridia</taxon>
        <taxon>Lachnospirales</taxon>
        <taxon>Cellulosilyticaceae</taxon>
        <taxon>Cellulosilyticum</taxon>
    </lineage>
</organism>
<feature type="transmembrane region" description="Helical" evidence="1">
    <location>
        <begin position="173"/>
        <end position="192"/>
    </location>
</feature>
<keyword evidence="1" id="KW-1133">Transmembrane helix</keyword>
<feature type="transmembrane region" description="Helical" evidence="1">
    <location>
        <begin position="20"/>
        <end position="46"/>
    </location>
</feature>
<comment type="caution">
    <text evidence="3">The sequence shown here is derived from an EMBL/GenBank/DDBJ whole genome shotgun (WGS) entry which is preliminary data.</text>
</comment>
<feature type="domain" description="Phosphatidic acid phosphatase type 2/haloperoxidase" evidence="2">
    <location>
        <begin position="51"/>
        <end position="161"/>
    </location>
</feature>
<dbReference type="Proteomes" id="UP000824229">
    <property type="component" value="Unassembled WGS sequence"/>
</dbReference>